<evidence type="ECO:0000256" key="3">
    <source>
        <dbReference type="RuleBase" id="RU000363"/>
    </source>
</evidence>
<dbReference type="PRINTS" id="PR00081">
    <property type="entry name" value="GDHRDH"/>
</dbReference>
<dbReference type="InterPro" id="IPR057326">
    <property type="entry name" value="KR_dom"/>
</dbReference>
<comment type="similarity">
    <text evidence="1 3">Belongs to the short-chain dehydrogenases/reductases (SDR) family.</text>
</comment>
<dbReference type="PROSITE" id="PS00061">
    <property type="entry name" value="ADH_SHORT"/>
    <property type="match status" value="1"/>
</dbReference>
<keyword evidence="6" id="KW-1185">Reference proteome</keyword>
<accession>A0A7C8GR93</accession>
<dbReference type="Proteomes" id="UP000480246">
    <property type="component" value="Unassembled WGS sequence"/>
</dbReference>
<protein>
    <submittedName>
        <fullName evidence="5">SDR family oxidoreductase</fullName>
    </submittedName>
</protein>
<evidence type="ECO:0000259" key="4">
    <source>
        <dbReference type="SMART" id="SM00822"/>
    </source>
</evidence>
<dbReference type="SMART" id="SM00822">
    <property type="entry name" value="PKS_KR"/>
    <property type="match status" value="1"/>
</dbReference>
<dbReference type="PANTHER" id="PTHR43975">
    <property type="entry name" value="ZGC:101858"/>
    <property type="match status" value="1"/>
</dbReference>
<dbReference type="EMBL" id="WEID01000092">
    <property type="protein sequence ID" value="KAB8127387.1"/>
    <property type="molecule type" value="Genomic_DNA"/>
</dbReference>
<dbReference type="InterPro" id="IPR020904">
    <property type="entry name" value="Sc_DH/Rdtase_CS"/>
</dbReference>
<organism evidence="5 6">
    <name type="scientific">Gracilibacillus oryzae</name>
    <dbReference type="NCBI Taxonomy" id="1672701"/>
    <lineage>
        <taxon>Bacteria</taxon>
        <taxon>Bacillati</taxon>
        <taxon>Bacillota</taxon>
        <taxon>Bacilli</taxon>
        <taxon>Bacillales</taxon>
        <taxon>Bacillaceae</taxon>
        <taxon>Gracilibacillus</taxon>
    </lineage>
</organism>
<dbReference type="InterPro" id="IPR002347">
    <property type="entry name" value="SDR_fam"/>
</dbReference>
<gene>
    <name evidence="5" type="ORF">F9U64_17910</name>
</gene>
<evidence type="ECO:0000313" key="6">
    <source>
        <dbReference type="Proteomes" id="UP000480246"/>
    </source>
</evidence>
<dbReference type="CDD" id="cd05233">
    <property type="entry name" value="SDR_c"/>
    <property type="match status" value="1"/>
</dbReference>
<dbReference type="GO" id="GO:0016491">
    <property type="term" value="F:oxidoreductase activity"/>
    <property type="evidence" value="ECO:0007669"/>
    <property type="project" value="UniProtKB-KW"/>
</dbReference>
<dbReference type="AlphaFoldDB" id="A0A7C8GR93"/>
<dbReference type="Pfam" id="PF00106">
    <property type="entry name" value="adh_short"/>
    <property type="match status" value="1"/>
</dbReference>
<proteinExistence type="inferred from homology"/>
<dbReference type="GO" id="GO:0008206">
    <property type="term" value="P:bile acid metabolic process"/>
    <property type="evidence" value="ECO:0007669"/>
    <property type="project" value="UniProtKB-ARBA"/>
</dbReference>
<comment type="caution">
    <text evidence="5">The sequence shown here is derived from an EMBL/GenBank/DDBJ whole genome shotgun (WGS) entry which is preliminary data.</text>
</comment>
<name>A0A7C8GR93_9BACI</name>
<feature type="domain" description="Ketoreductase" evidence="4">
    <location>
        <begin position="12"/>
        <end position="184"/>
    </location>
</feature>
<dbReference type="PRINTS" id="PR00080">
    <property type="entry name" value="SDRFAMILY"/>
</dbReference>
<dbReference type="PANTHER" id="PTHR43975:SF2">
    <property type="entry name" value="EG:BACR7A4.14 PROTEIN-RELATED"/>
    <property type="match status" value="1"/>
</dbReference>
<evidence type="ECO:0000256" key="1">
    <source>
        <dbReference type="ARBA" id="ARBA00006484"/>
    </source>
</evidence>
<evidence type="ECO:0000313" key="5">
    <source>
        <dbReference type="EMBL" id="KAB8127387.1"/>
    </source>
</evidence>
<dbReference type="Gene3D" id="3.40.50.720">
    <property type="entry name" value="NAD(P)-binding Rossmann-like Domain"/>
    <property type="match status" value="1"/>
</dbReference>
<dbReference type="RefSeq" id="WP_153406262.1">
    <property type="nucleotide sequence ID" value="NZ_ML762443.1"/>
</dbReference>
<dbReference type="OrthoDB" id="9803333at2"/>
<sequence>MAIFAQDALQGRHILITGATGGIGSETAKVLADMGAKLTITGRNEEKLHQLKVDLYDITEETNICAIAADLSKTEDIDKLIETAEGKFGFISGLANVAGISGGSTVDQLDLEDIKKIMEVNYFSTFQLTQAIYQKMIKQEQGSIVNVSSLSGLRGTYGNSAYAASKFAMTGWTQSMAVEAIQHNIRVNAVCPGYVNTEMARNGFKKKAEKKNMSFEEAKQDSLDTIPSGRLTEPTEVANAIAFLLTDAAKNIVGESMKISGGNVMR</sequence>
<reference evidence="5 6" key="1">
    <citation type="submission" date="2019-10" db="EMBL/GenBank/DDBJ databases">
        <title>Gracilibacillus sp. nov. isolated from rice seeds.</title>
        <authorList>
            <person name="He S."/>
        </authorList>
    </citation>
    <scope>NUCLEOTIDE SEQUENCE [LARGE SCALE GENOMIC DNA]</scope>
    <source>
        <strain evidence="5 6">TD8</strain>
    </source>
</reference>
<dbReference type="SUPFAM" id="SSF51735">
    <property type="entry name" value="NAD(P)-binding Rossmann-fold domains"/>
    <property type="match status" value="1"/>
</dbReference>
<dbReference type="InterPro" id="IPR036291">
    <property type="entry name" value="NAD(P)-bd_dom_sf"/>
</dbReference>
<evidence type="ECO:0000256" key="2">
    <source>
        <dbReference type="ARBA" id="ARBA00023002"/>
    </source>
</evidence>
<dbReference type="FunFam" id="3.40.50.720:FF:000084">
    <property type="entry name" value="Short-chain dehydrogenase reductase"/>
    <property type="match status" value="1"/>
</dbReference>
<keyword evidence="2" id="KW-0560">Oxidoreductase</keyword>